<dbReference type="EMBL" id="CAXITT010000620">
    <property type="protein sequence ID" value="CAL1544416.1"/>
    <property type="molecule type" value="Genomic_DNA"/>
</dbReference>
<name>A0AAV2IFT0_LYMST</name>
<keyword evidence="3" id="KW-1185">Reference proteome</keyword>
<organism evidence="2 3">
    <name type="scientific">Lymnaea stagnalis</name>
    <name type="common">Great pond snail</name>
    <name type="synonym">Helix stagnalis</name>
    <dbReference type="NCBI Taxonomy" id="6523"/>
    <lineage>
        <taxon>Eukaryota</taxon>
        <taxon>Metazoa</taxon>
        <taxon>Spiralia</taxon>
        <taxon>Lophotrochozoa</taxon>
        <taxon>Mollusca</taxon>
        <taxon>Gastropoda</taxon>
        <taxon>Heterobranchia</taxon>
        <taxon>Euthyneura</taxon>
        <taxon>Panpulmonata</taxon>
        <taxon>Hygrophila</taxon>
        <taxon>Lymnaeoidea</taxon>
        <taxon>Lymnaeidae</taxon>
        <taxon>Lymnaea</taxon>
    </lineage>
</organism>
<gene>
    <name evidence="2" type="ORF">GSLYS_00017929001</name>
</gene>
<feature type="compositionally biased region" description="Polar residues" evidence="1">
    <location>
        <begin position="66"/>
        <end position="75"/>
    </location>
</feature>
<evidence type="ECO:0000313" key="2">
    <source>
        <dbReference type="EMBL" id="CAL1544416.1"/>
    </source>
</evidence>
<feature type="region of interest" description="Disordered" evidence="1">
    <location>
        <begin position="66"/>
        <end position="112"/>
    </location>
</feature>
<evidence type="ECO:0000313" key="3">
    <source>
        <dbReference type="Proteomes" id="UP001497497"/>
    </source>
</evidence>
<sequence length="112" mass="12116">MTRFSHCASCGDGHGDCLCKNYWQGESYHSQGEPRPHAAIFPHSQHLLHHGLEHGQHTALDHQQIHSSSQLTSLGQLPVGIHGGHTQLGDVGTLSPPTHDARTMASMAYPPS</sequence>
<comment type="caution">
    <text evidence="2">The sequence shown here is derived from an EMBL/GenBank/DDBJ whole genome shotgun (WGS) entry which is preliminary data.</text>
</comment>
<reference evidence="2 3" key="1">
    <citation type="submission" date="2024-04" db="EMBL/GenBank/DDBJ databases">
        <authorList>
            <consortium name="Genoscope - CEA"/>
            <person name="William W."/>
        </authorList>
    </citation>
    <scope>NUCLEOTIDE SEQUENCE [LARGE SCALE GENOMIC DNA]</scope>
</reference>
<proteinExistence type="predicted"/>
<protein>
    <submittedName>
        <fullName evidence="2">Uncharacterized protein</fullName>
    </submittedName>
</protein>
<dbReference type="Proteomes" id="UP001497497">
    <property type="component" value="Unassembled WGS sequence"/>
</dbReference>
<dbReference type="AlphaFoldDB" id="A0AAV2IFT0"/>
<evidence type="ECO:0000256" key="1">
    <source>
        <dbReference type="SAM" id="MobiDB-lite"/>
    </source>
</evidence>
<accession>A0AAV2IFT0</accession>
<feature type="non-terminal residue" evidence="2">
    <location>
        <position position="112"/>
    </location>
</feature>